<name>A0AA88J6Y0_FICCA</name>
<accession>A0AA88J6Y0</accession>
<evidence type="ECO:0000313" key="3">
    <source>
        <dbReference type="Proteomes" id="UP001187192"/>
    </source>
</evidence>
<feature type="region of interest" description="Disordered" evidence="1">
    <location>
        <begin position="236"/>
        <end position="269"/>
    </location>
</feature>
<reference evidence="2" key="1">
    <citation type="submission" date="2023-07" db="EMBL/GenBank/DDBJ databases">
        <title>draft genome sequence of fig (Ficus carica).</title>
        <authorList>
            <person name="Takahashi T."/>
            <person name="Nishimura K."/>
        </authorList>
    </citation>
    <scope>NUCLEOTIDE SEQUENCE</scope>
</reference>
<gene>
    <name evidence="2" type="ORF">TIFTF001_032807</name>
</gene>
<proteinExistence type="predicted"/>
<keyword evidence="3" id="KW-1185">Reference proteome</keyword>
<organism evidence="2 3">
    <name type="scientific">Ficus carica</name>
    <name type="common">Common fig</name>
    <dbReference type="NCBI Taxonomy" id="3494"/>
    <lineage>
        <taxon>Eukaryota</taxon>
        <taxon>Viridiplantae</taxon>
        <taxon>Streptophyta</taxon>
        <taxon>Embryophyta</taxon>
        <taxon>Tracheophyta</taxon>
        <taxon>Spermatophyta</taxon>
        <taxon>Magnoliopsida</taxon>
        <taxon>eudicotyledons</taxon>
        <taxon>Gunneridae</taxon>
        <taxon>Pentapetalae</taxon>
        <taxon>rosids</taxon>
        <taxon>fabids</taxon>
        <taxon>Rosales</taxon>
        <taxon>Moraceae</taxon>
        <taxon>Ficeae</taxon>
        <taxon>Ficus</taxon>
    </lineage>
</organism>
<feature type="compositionally biased region" description="Acidic residues" evidence="1">
    <location>
        <begin position="242"/>
        <end position="252"/>
    </location>
</feature>
<sequence length="316" mass="36309">MMVSKIPRVVPTCHKGGFGLWFELDWTGHPNHSMAARHDKDMDPGQIEEDHEASMVLWGMEPRTFDGTQGVTALAEWLHDMETIFRLCHIGAHLQVLLATLITLRYGPLPGEGFNMPYRDPDIYCDMYIWRYVSYFLTWSAYLNESMGHYCQRFRDTMLPYIPQDMDRHMMQALHILRDGLPPEVRQFTPPPMIEMTLDEMIDAIMGAEIIAYMVQAAPEFQAPEYEDDPPLIPVNDGIPPQEEDADSEDVEMAPADHLAGLEENPEDPPVIIIASDNEEELEEEQVGQEEDPEEILFDDDEWDVDSEVFFDVTTE</sequence>
<dbReference type="AlphaFoldDB" id="A0AA88J6Y0"/>
<comment type="caution">
    <text evidence="2">The sequence shown here is derived from an EMBL/GenBank/DDBJ whole genome shotgun (WGS) entry which is preliminary data.</text>
</comment>
<evidence type="ECO:0000256" key="1">
    <source>
        <dbReference type="SAM" id="MobiDB-lite"/>
    </source>
</evidence>
<protein>
    <submittedName>
        <fullName evidence="2">Uncharacterized protein</fullName>
    </submittedName>
</protein>
<dbReference type="Proteomes" id="UP001187192">
    <property type="component" value="Unassembled WGS sequence"/>
</dbReference>
<dbReference type="EMBL" id="BTGU01000157">
    <property type="protein sequence ID" value="GMN63740.1"/>
    <property type="molecule type" value="Genomic_DNA"/>
</dbReference>
<evidence type="ECO:0000313" key="2">
    <source>
        <dbReference type="EMBL" id="GMN63740.1"/>
    </source>
</evidence>